<evidence type="ECO:0000313" key="3">
    <source>
        <dbReference type="Proteomes" id="UP000823618"/>
    </source>
</evidence>
<dbReference type="SMART" id="SM00460">
    <property type="entry name" value="TGc"/>
    <property type="match status" value="1"/>
</dbReference>
<sequence length="363" mass="42352">MKKKGSVFLLFLLVWGVIFSYPLWKEKLHILVREPITKENTVSSMEQLERKVIACLEQGKTEENFYLDGSLTKDLEKVNANLDGYYGYVTSYYMAKWPRKGFYQVKLNFELSDNYYAYHHLTEGFDLTGHEQAKQLANKAQAILNKIIKKNMSDYEKEKAIHDYIVTHGEYGFLKGEKKEDSYDAKGILLEGKGVCSSYSESMQLLLSLAGVESKIVLGEADIEHSWNLVKLDGKWYHVDVTWDDPVPDEKGRVLYNYFNVPDELLKKTHTWDTKRYEKANSYEKNYYGMKQDVCQNYKETKARIIDGIQKKKKKIKLLLTDEKAKDYAYNFVLQYDSVSSIRWKNIGESPCLVMIMTLEYQS</sequence>
<dbReference type="Proteomes" id="UP000823618">
    <property type="component" value="Unassembled WGS sequence"/>
</dbReference>
<gene>
    <name evidence="2" type="ORF">IAC13_01750</name>
</gene>
<dbReference type="PANTHER" id="PTHR46333:SF2">
    <property type="entry name" value="CYTOKINESIS PROTEIN 3"/>
    <property type="match status" value="1"/>
</dbReference>
<dbReference type="InterPro" id="IPR002931">
    <property type="entry name" value="Transglutaminase-like"/>
</dbReference>
<evidence type="ECO:0000313" key="2">
    <source>
        <dbReference type="EMBL" id="MBO8462637.1"/>
    </source>
</evidence>
<reference evidence="2" key="1">
    <citation type="submission" date="2020-10" db="EMBL/GenBank/DDBJ databases">
        <authorList>
            <person name="Gilroy R."/>
        </authorList>
    </citation>
    <scope>NUCLEOTIDE SEQUENCE</scope>
    <source>
        <strain evidence="2">E3-2379</strain>
    </source>
</reference>
<dbReference type="SUPFAM" id="SSF54001">
    <property type="entry name" value="Cysteine proteinases"/>
    <property type="match status" value="1"/>
</dbReference>
<dbReference type="GO" id="GO:0005737">
    <property type="term" value="C:cytoplasm"/>
    <property type="evidence" value="ECO:0007669"/>
    <property type="project" value="TreeGrafter"/>
</dbReference>
<organism evidence="2 3">
    <name type="scientific">Candidatus Scybalomonas excrementavium</name>
    <dbReference type="NCBI Taxonomy" id="2840943"/>
    <lineage>
        <taxon>Bacteria</taxon>
        <taxon>Bacillati</taxon>
        <taxon>Bacillota</taxon>
        <taxon>Clostridia</taxon>
        <taxon>Lachnospirales</taxon>
        <taxon>Lachnospiraceae</taxon>
        <taxon>Lachnospiraceae incertae sedis</taxon>
        <taxon>Candidatus Scybalomonas</taxon>
    </lineage>
</organism>
<protein>
    <recommendedName>
        <fullName evidence="1">Transglutaminase-like domain-containing protein</fullName>
    </recommendedName>
</protein>
<dbReference type="PANTHER" id="PTHR46333">
    <property type="entry name" value="CYTOKINESIS PROTEIN 3"/>
    <property type="match status" value="1"/>
</dbReference>
<accession>A0A9D9HYE9</accession>
<dbReference type="InterPro" id="IPR038765">
    <property type="entry name" value="Papain-like_cys_pep_sf"/>
</dbReference>
<name>A0A9D9HYE9_9FIRM</name>
<reference evidence="2" key="2">
    <citation type="journal article" date="2021" name="PeerJ">
        <title>Extensive microbial diversity within the chicken gut microbiome revealed by metagenomics and culture.</title>
        <authorList>
            <person name="Gilroy R."/>
            <person name="Ravi A."/>
            <person name="Getino M."/>
            <person name="Pursley I."/>
            <person name="Horton D.L."/>
            <person name="Alikhan N.F."/>
            <person name="Baker D."/>
            <person name="Gharbi K."/>
            <person name="Hall N."/>
            <person name="Watson M."/>
            <person name="Adriaenssens E.M."/>
            <person name="Foster-Nyarko E."/>
            <person name="Jarju S."/>
            <person name="Secka A."/>
            <person name="Antonio M."/>
            <person name="Oren A."/>
            <person name="Chaudhuri R.R."/>
            <person name="La Ragione R."/>
            <person name="Hildebrand F."/>
            <person name="Pallen M.J."/>
        </authorList>
    </citation>
    <scope>NUCLEOTIDE SEQUENCE</scope>
    <source>
        <strain evidence="2">E3-2379</strain>
    </source>
</reference>
<dbReference type="AlphaFoldDB" id="A0A9D9HYE9"/>
<feature type="domain" description="Transglutaminase-like" evidence="1">
    <location>
        <begin position="188"/>
        <end position="243"/>
    </location>
</feature>
<evidence type="ECO:0000259" key="1">
    <source>
        <dbReference type="SMART" id="SM00460"/>
    </source>
</evidence>
<dbReference type="EMBL" id="JADIML010000054">
    <property type="protein sequence ID" value="MBO8462637.1"/>
    <property type="molecule type" value="Genomic_DNA"/>
</dbReference>
<dbReference type="InterPro" id="IPR052557">
    <property type="entry name" value="CAP/Cytokinesis_protein"/>
</dbReference>
<dbReference type="Gene3D" id="3.10.620.30">
    <property type="match status" value="1"/>
</dbReference>
<dbReference type="Pfam" id="PF01841">
    <property type="entry name" value="Transglut_core"/>
    <property type="match status" value="1"/>
</dbReference>
<proteinExistence type="predicted"/>
<comment type="caution">
    <text evidence="2">The sequence shown here is derived from an EMBL/GenBank/DDBJ whole genome shotgun (WGS) entry which is preliminary data.</text>
</comment>